<keyword evidence="2" id="KW-1185">Reference proteome</keyword>
<protein>
    <submittedName>
        <fullName evidence="1">Uncharacterized protein</fullName>
    </submittedName>
</protein>
<organism evidence="1 2">
    <name type="scientific">Coniophora puteana (strain RWD-64-598)</name>
    <name type="common">Brown rot fungus</name>
    <dbReference type="NCBI Taxonomy" id="741705"/>
    <lineage>
        <taxon>Eukaryota</taxon>
        <taxon>Fungi</taxon>
        <taxon>Dikarya</taxon>
        <taxon>Basidiomycota</taxon>
        <taxon>Agaricomycotina</taxon>
        <taxon>Agaricomycetes</taxon>
        <taxon>Agaricomycetidae</taxon>
        <taxon>Boletales</taxon>
        <taxon>Coniophorineae</taxon>
        <taxon>Coniophoraceae</taxon>
        <taxon>Coniophora</taxon>
    </lineage>
</organism>
<proteinExistence type="predicted"/>
<reference evidence="2" key="1">
    <citation type="journal article" date="2012" name="Science">
        <title>The Paleozoic origin of enzymatic lignin decomposition reconstructed from 31 fungal genomes.</title>
        <authorList>
            <person name="Floudas D."/>
            <person name="Binder M."/>
            <person name="Riley R."/>
            <person name="Barry K."/>
            <person name="Blanchette R.A."/>
            <person name="Henrissat B."/>
            <person name="Martinez A.T."/>
            <person name="Otillar R."/>
            <person name="Spatafora J.W."/>
            <person name="Yadav J.S."/>
            <person name="Aerts A."/>
            <person name="Benoit I."/>
            <person name="Boyd A."/>
            <person name="Carlson A."/>
            <person name="Copeland A."/>
            <person name="Coutinho P.M."/>
            <person name="de Vries R.P."/>
            <person name="Ferreira P."/>
            <person name="Findley K."/>
            <person name="Foster B."/>
            <person name="Gaskell J."/>
            <person name="Glotzer D."/>
            <person name="Gorecki P."/>
            <person name="Heitman J."/>
            <person name="Hesse C."/>
            <person name="Hori C."/>
            <person name="Igarashi K."/>
            <person name="Jurgens J.A."/>
            <person name="Kallen N."/>
            <person name="Kersten P."/>
            <person name="Kohler A."/>
            <person name="Kuees U."/>
            <person name="Kumar T.K.A."/>
            <person name="Kuo A."/>
            <person name="LaButti K."/>
            <person name="Larrondo L.F."/>
            <person name="Lindquist E."/>
            <person name="Ling A."/>
            <person name="Lombard V."/>
            <person name="Lucas S."/>
            <person name="Lundell T."/>
            <person name="Martin R."/>
            <person name="McLaughlin D.J."/>
            <person name="Morgenstern I."/>
            <person name="Morin E."/>
            <person name="Murat C."/>
            <person name="Nagy L.G."/>
            <person name="Nolan M."/>
            <person name="Ohm R.A."/>
            <person name="Patyshakuliyeva A."/>
            <person name="Rokas A."/>
            <person name="Ruiz-Duenas F.J."/>
            <person name="Sabat G."/>
            <person name="Salamov A."/>
            <person name="Samejima M."/>
            <person name="Schmutz J."/>
            <person name="Slot J.C."/>
            <person name="St John F."/>
            <person name="Stenlid J."/>
            <person name="Sun H."/>
            <person name="Sun S."/>
            <person name="Syed K."/>
            <person name="Tsang A."/>
            <person name="Wiebenga A."/>
            <person name="Young D."/>
            <person name="Pisabarro A."/>
            <person name="Eastwood D.C."/>
            <person name="Martin F."/>
            <person name="Cullen D."/>
            <person name="Grigoriev I.V."/>
            <person name="Hibbett D.S."/>
        </authorList>
    </citation>
    <scope>NUCLEOTIDE SEQUENCE [LARGE SCALE GENOMIC DNA]</scope>
    <source>
        <strain evidence="2">RWD-64-598 SS2</strain>
    </source>
</reference>
<name>A0A5M3N3N6_CONPW</name>
<dbReference type="EMBL" id="JH711573">
    <property type="protein sequence ID" value="EIW85973.1"/>
    <property type="molecule type" value="Genomic_DNA"/>
</dbReference>
<dbReference type="OrthoDB" id="3365698at2759"/>
<dbReference type="RefSeq" id="XP_007762951.1">
    <property type="nucleotide sequence ID" value="XM_007764761.1"/>
</dbReference>
<dbReference type="Gene3D" id="3.80.10.10">
    <property type="entry name" value="Ribonuclease Inhibitor"/>
    <property type="match status" value="1"/>
</dbReference>
<dbReference type="GeneID" id="19204436"/>
<evidence type="ECO:0000313" key="1">
    <source>
        <dbReference type="EMBL" id="EIW85973.1"/>
    </source>
</evidence>
<dbReference type="SUPFAM" id="SSF52058">
    <property type="entry name" value="L domain-like"/>
    <property type="match status" value="1"/>
</dbReference>
<dbReference type="AlphaFoldDB" id="A0A5M3N3N6"/>
<accession>A0A5M3N3N6</accession>
<dbReference type="Proteomes" id="UP000053558">
    <property type="component" value="Unassembled WGS sequence"/>
</dbReference>
<comment type="caution">
    <text evidence="1">The sequence shown here is derived from an EMBL/GenBank/DDBJ whole genome shotgun (WGS) entry which is preliminary data.</text>
</comment>
<dbReference type="KEGG" id="cput:CONPUDRAFT_160882"/>
<dbReference type="InterPro" id="IPR032675">
    <property type="entry name" value="LRR_dom_sf"/>
</dbReference>
<gene>
    <name evidence="1" type="ORF">CONPUDRAFT_160882</name>
</gene>
<dbReference type="Gene3D" id="1.20.1280.50">
    <property type="match status" value="1"/>
</dbReference>
<evidence type="ECO:0000313" key="2">
    <source>
        <dbReference type="Proteomes" id="UP000053558"/>
    </source>
</evidence>
<sequence length="441" mass="49518">MRFTRLPELLSSMAEELNDIARTKYTNIPSSNTPAPLVDHGDIRCIIRRLSGAMLELDDALGALLRFKSTLNDSFLHHTRLVSKINDIPTEVMGSIFSHAAKRITGDEARTPICSIEQNFTQVCKRWREIAVASPFLWNLIKLDFQEEKDEKITQPSLELLARSGSVPVHLTIFTRSSFGFLRQEYGEILDLFFKKCASVEIVQSQNHPFEKSHIQGLINSIPRLKILTLTKGGVTGDTLQTFQNLQHLSRLRLRLISLSMSDVEAFVSVRWGSLKSLIIDGTPAFLIKDTINEKFPSLEALFFHTDRIDVAISPSSLVKHTKLRKLGISVPYLEYSPLGRSTNTATYRLLDQLDLPLLNTLAISAASSQHLDRLAQYDRDLACPLENIEILIGSAGSARVTMVDESMVQSILPKAIITKGHPSRVLSDLYAEWLAEYTPY</sequence>